<proteinExistence type="predicted"/>
<evidence type="ECO:0000313" key="2">
    <source>
        <dbReference type="Proteomes" id="UP000244248"/>
    </source>
</evidence>
<organism evidence="1 2">
    <name type="scientific">Stenotrophobium rhamnosiphilum</name>
    <dbReference type="NCBI Taxonomy" id="2029166"/>
    <lineage>
        <taxon>Bacteria</taxon>
        <taxon>Pseudomonadati</taxon>
        <taxon>Pseudomonadota</taxon>
        <taxon>Gammaproteobacteria</taxon>
        <taxon>Nevskiales</taxon>
        <taxon>Nevskiaceae</taxon>
        <taxon>Stenotrophobium</taxon>
    </lineage>
</organism>
<reference evidence="1 2" key="1">
    <citation type="submission" date="2018-04" db="EMBL/GenBank/DDBJ databases">
        <title>Novel species isolated from glacier.</title>
        <authorList>
            <person name="Liu Q."/>
            <person name="Xin Y.-H."/>
        </authorList>
    </citation>
    <scope>NUCLEOTIDE SEQUENCE [LARGE SCALE GENOMIC DNA]</scope>
    <source>
        <strain evidence="1 2">GT1R17</strain>
    </source>
</reference>
<accession>A0A2T5MDE5</accession>
<keyword evidence="2" id="KW-1185">Reference proteome</keyword>
<protein>
    <submittedName>
        <fullName evidence="1">Uncharacterized protein</fullName>
    </submittedName>
</protein>
<sequence length="64" mass="6929">MNAKALSYRAGLPARAISGICFKCVIPNAVRNLAVLEARFLTTFGMTKSDQNNKASVQNDKIIS</sequence>
<evidence type="ECO:0000313" key="1">
    <source>
        <dbReference type="EMBL" id="PTU30598.1"/>
    </source>
</evidence>
<name>A0A2T5MDE5_9GAMM</name>
<dbReference type="EMBL" id="QANS01000005">
    <property type="protein sequence ID" value="PTU30598.1"/>
    <property type="molecule type" value="Genomic_DNA"/>
</dbReference>
<dbReference type="AlphaFoldDB" id="A0A2T5MDE5"/>
<comment type="caution">
    <text evidence="1">The sequence shown here is derived from an EMBL/GenBank/DDBJ whole genome shotgun (WGS) entry which is preliminary data.</text>
</comment>
<gene>
    <name evidence="1" type="ORF">CJD38_13915</name>
</gene>
<dbReference type="Proteomes" id="UP000244248">
    <property type="component" value="Unassembled WGS sequence"/>
</dbReference>